<feature type="domain" description="AFP-like" evidence="1">
    <location>
        <begin position="297"/>
        <end position="353"/>
    </location>
</feature>
<dbReference type="PANTHER" id="PTHR42966:SF1">
    <property type="entry name" value="SIALIC ACID SYNTHASE"/>
    <property type="match status" value="1"/>
</dbReference>
<dbReference type="InterPro" id="IPR051690">
    <property type="entry name" value="PseI-like"/>
</dbReference>
<dbReference type="InterPro" id="IPR006190">
    <property type="entry name" value="SAF_AFP_Neu5Ac"/>
</dbReference>
<dbReference type="InterPro" id="IPR020007">
    <property type="entry name" value="NeuB/NeuA"/>
</dbReference>
<dbReference type="Proteomes" id="UP000536179">
    <property type="component" value="Unassembled WGS sequence"/>
</dbReference>
<evidence type="ECO:0000313" key="3">
    <source>
        <dbReference type="Proteomes" id="UP000536179"/>
    </source>
</evidence>
<dbReference type="PROSITE" id="PS50844">
    <property type="entry name" value="AFP_LIKE"/>
    <property type="match status" value="1"/>
</dbReference>
<dbReference type="InterPro" id="IPR013785">
    <property type="entry name" value="Aldolase_TIM"/>
</dbReference>
<dbReference type="InterPro" id="IPR013132">
    <property type="entry name" value="PseI/NeuA/B-like_N"/>
</dbReference>
<dbReference type="SUPFAM" id="SSF51569">
    <property type="entry name" value="Aldolase"/>
    <property type="match status" value="1"/>
</dbReference>
<proteinExistence type="predicted"/>
<evidence type="ECO:0000313" key="2">
    <source>
        <dbReference type="EMBL" id="MBB3207817.1"/>
    </source>
</evidence>
<gene>
    <name evidence="2" type="ORF">FHS27_003644</name>
</gene>
<dbReference type="SUPFAM" id="SSF51269">
    <property type="entry name" value="AFP III-like domain"/>
    <property type="match status" value="1"/>
</dbReference>
<dbReference type="Pfam" id="PF03102">
    <property type="entry name" value="NeuB"/>
    <property type="match status" value="1"/>
</dbReference>
<dbReference type="GO" id="GO:0016051">
    <property type="term" value="P:carbohydrate biosynthetic process"/>
    <property type="evidence" value="ECO:0007669"/>
    <property type="project" value="InterPro"/>
</dbReference>
<dbReference type="SMART" id="SM00858">
    <property type="entry name" value="SAF"/>
    <property type="match status" value="1"/>
</dbReference>
<reference evidence="2 3" key="1">
    <citation type="submission" date="2020-08" db="EMBL/GenBank/DDBJ databases">
        <title>Genomic Encyclopedia of Type Strains, Phase III (KMG-III): the genomes of soil and plant-associated and newly described type strains.</title>
        <authorList>
            <person name="Whitman W."/>
        </authorList>
    </citation>
    <scope>NUCLEOTIDE SEQUENCE [LARGE SCALE GENOMIC DNA]</scope>
    <source>
        <strain evidence="2 3">CECT 8075</strain>
    </source>
</reference>
<dbReference type="InterPro" id="IPR036732">
    <property type="entry name" value="AFP_Neu5c_C_sf"/>
</dbReference>
<protein>
    <submittedName>
        <fullName evidence="2">N-acetylneuraminate synthase</fullName>
    </submittedName>
</protein>
<dbReference type="PANTHER" id="PTHR42966">
    <property type="entry name" value="N-ACETYLNEURAMINATE SYNTHASE"/>
    <property type="match status" value="1"/>
</dbReference>
<evidence type="ECO:0000259" key="1">
    <source>
        <dbReference type="PROSITE" id="PS50844"/>
    </source>
</evidence>
<dbReference type="InterPro" id="IPR057736">
    <property type="entry name" value="SAF_PseI/NeuA/NeuB"/>
</dbReference>
<dbReference type="Gene3D" id="3.20.20.70">
    <property type="entry name" value="Aldolase class I"/>
    <property type="match status" value="1"/>
</dbReference>
<organism evidence="2 3">
    <name type="scientific">Aporhodopirellula rubra</name>
    <dbReference type="NCBI Taxonomy" id="980271"/>
    <lineage>
        <taxon>Bacteria</taxon>
        <taxon>Pseudomonadati</taxon>
        <taxon>Planctomycetota</taxon>
        <taxon>Planctomycetia</taxon>
        <taxon>Pirellulales</taxon>
        <taxon>Pirellulaceae</taxon>
        <taxon>Aporhodopirellula</taxon>
    </lineage>
</organism>
<sequence length="353" mass="37693">MLSTSTAIRVGDRFVGEGHGCFVIAEAGVNHNGSIERAFELIDCAADAGADAVKFQTFESTQLVTKDAPQAAYQQKNLGIKQSQLEMLRQLELSRDDHERLIGHCQSRGIHFMSTPFDEPSVDLLVELGVDVFKIPSGEMTNTPFLAHVASKGLPLIVSTGMCSLGDVEVAVDTIESAGNQDFVLLHCVSNYPADPATVNLRAMATMRSAFGHPVGYSDHTMGIDISVAAAALGACVLEKHFTLDRTLPGPDHKASLEPSELVQLIKSIRTVESALGTGVKQATSAEKETARAARKSLVAATHIPAGAELTESLLAIKRPGTGLPPSMKPFLLSRRTKIDIAEGELLRLEDVA</sequence>
<dbReference type="InterPro" id="IPR013974">
    <property type="entry name" value="SAF"/>
</dbReference>
<dbReference type="CDD" id="cd11615">
    <property type="entry name" value="SAF_NeuB_like"/>
    <property type="match status" value="1"/>
</dbReference>
<comment type="caution">
    <text evidence="2">The sequence shown here is derived from an EMBL/GenBank/DDBJ whole genome shotgun (WGS) entry which is preliminary data.</text>
</comment>
<keyword evidence="3" id="KW-1185">Reference proteome</keyword>
<dbReference type="AlphaFoldDB" id="A0A7W5H5S9"/>
<dbReference type="NCBIfam" id="TIGR03569">
    <property type="entry name" value="NeuB_NnaB"/>
    <property type="match status" value="1"/>
</dbReference>
<dbReference type="Gene3D" id="3.90.1210.10">
    <property type="entry name" value="Antifreeze-like/N-acetylneuraminic acid synthase C-terminal domain"/>
    <property type="match status" value="1"/>
</dbReference>
<name>A0A7W5H5S9_9BACT</name>
<dbReference type="Pfam" id="PF08666">
    <property type="entry name" value="SAF"/>
    <property type="match status" value="1"/>
</dbReference>
<dbReference type="GO" id="GO:0047444">
    <property type="term" value="F:N-acylneuraminate-9-phosphate synthase activity"/>
    <property type="evidence" value="ECO:0007669"/>
    <property type="project" value="TreeGrafter"/>
</dbReference>
<dbReference type="EMBL" id="JACHXU010000012">
    <property type="protein sequence ID" value="MBB3207817.1"/>
    <property type="molecule type" value="Genomic_DNA"/>
</dbReference>
<accession>A0A7W5H5S9</accession>
<dbReference type="RefSeq" id="WP_184306100.1">
    <property type="nucleotide sequence ID" value="NZ_JACHXU010000012.1"/>
</dbReference>